<name>A0ABP7VKL7_9BACI</name>
<accession>A0ABP7VKL7</accession>
<keyword evidence="4" id="KW-1185">Reference proteome</keyword>
<organism evidence="3 4">
    <name type="scientific">Amphibacillus indicireducens</name>
    <dbReference type="NCBI Taxonomy" id="1076330"/>
    <lineage>
        <taxon>Bacteria</taxon>
        <taxon>Bacillati</taxon>
        <taxon>Bacillota</taxon>
        <taxon>Bacilli</taxon>
        <taxon>Bacillales</taxon>
        <taxon>Bacillaceae</taxon>
        <taxon>Amphibacillus</taxon>
    </lineage>
</organism>
<dbReference type="NCBIfam" id="TIGR02669">
    <property type="entry name" value="SpoIID_LytB"/>
    <property type="match status" value="1"/>
</dbReference>
<comment type="caution">
    <text evidence="3">The sequence shown here is derived from an EMBL/GenBank/DDBJ whole genome shotgun (WGS) entry which is preliminary data.</text>
</comment>
<feature type="domain" description="Sporulation stage II protein D amidase enhancer LytB N-terminal" evidence="2">
    <location>
        <begin position="72"/>
        <end position="171"/>
    </location>
</feature>
<dbReference type="InterPro" id="IPR014225">
    <property type="entry name" value="Spore_II_D_firmicutes"/>
</dbReference>
<dbReference type="PANTHER" id="PTHR30032:SF4">
    <property type="entry name" value="AMIDASE ENHANCER"/>
    <property type="match status" value="1"/>
</dbReference>
<dbReference type="InterPro" id="IPR051922">
    <property type="entry name" value="Bact_Sporulation_Assoc"/>
</dbReference>
<sequence length="347" mass="38769">MILAKQSKRRSVQPIVILIVTTSILVLSLPSLIILLFSKDEVERVTSESVDHVIDLTNESELTVHVERSVSNEVESIPLEQYVASVVASEMPAEFELEALKAQALAARTYIVQYMLSTGSVDPEPIITDTVQHQVYKNQDELKEQWGTDFNWKMEKITDAVLGTAGQILTYQEKPITPAFFSTSNGKTENAEDYWENPLPYLVSVESPWDVVSPRYLDQKSIAIADVESLLGIQLNVQIEQAPTTYTNSGRVKTVQLGGEFFTGREIREVLGLRSTDFEIEQKDDHLIFTTKGFGHGVGMSQYGANGMAEEGKTYAEIVAHYYQGVEISQLSEGELPQLEWVTARVD</sequence>
<dbReference type="RefSeq" id="WP_344911679.1">
    <property type="nucleotide sequence ID" value="NZ_BAABDL010000073.1"/>
</dbReference>
<evidence type="ECO:0000313" key="3">
    <source>
        <dbReference type="EMBL" id="GAA4069372.1"/>
    </source>
</evidence>
<reference evidence="4" key="1">
    <citation type="journal article" date="2019" name="Int. J. Syst. Evol. Microbiol.">
        <title>The Global Catalogue of Microorganisms (GCM) 10K type strain sequencing project: providing services to taxonomists for standard genome sequencing and annotation.</title>
        <authorList>
            <consortium name="The Broad Institute Genomics Platform"/>
            <consortium name="The Broad Institute Genome Sequencing Center for Infectious Disease"/>
            <person name="Wu L."/>
            <person name="Ma J."/>
        </authorList>
    </citation>
    <scope>NUCLEOTIDE SEQUENCE [LARGE SCALE GENOMIC DNA]</scope>
    <source>
        <strain evidence="4">JCM 17250</strain>
    </source>
</reference>
<evidence type="ECO:0000313" key="4">
    <source>
        <dbReference type="Proteomes" id="UP001501734"/>
    </source>
</evidence>
<dbReference type="PANTHER" id="PTHR30032">
    <property type="entry name" value="N-ACETYLMURAMOYL-L-ALANINE AMIDASE-RELATED"/>
    <property type="match status" value="1"/>
</dbReference>
<evidence type="ECO:0000259" key="2">
    <source>
        <dbReference type="Pfam" id="PF08486"/>
    </source>
</evidence>
<proteinExistence type="predicted"/>
<dbReference type="Pfam" id="PF08486">
    <property type="entry name" value="SpoIID"/>
    <property type="match status" value="1"/>
</dbReference>
<evidence type="ECO:0000256" key="1">
    <source>
        <dbReference type="SAM" id="Phobius"/>
    </source>
</evidence>
<keyword evidence="1" id="KW-1133">Transmembrane helix</keyword>
<keyword evidence="1" id="KW-0472">Membrane</keyword>
<dbReference type="Proteomes" id="UP001501734">
    <property type="component" value="Unassembled WGS sequence"/>
</dbReference>
<feature type="transmembrane region" description="Helical" evidence="1">
    <location>
        <begin position="12"/>
        <end position="37"/>
    </location>
</feature>
<gene>
    <name evidence="3" type="primary">spoIID</name>
    <name evidence="3" type="ORF">GCM10022410_14090</name>
</gene>
<dbReference type="InterPro" id="IPR013693">
    <property type="entry name" value="SpoIID/LytB_N"/>
</dbReference>
<keyword evidence="1" id="KW-0812">Transmembrane</keyword>
<protein>
    <submittedName>
        <fullName evidence="3">Stage II sporulation protein D</fullName>
    </submittedName>
</protein>
<dbReference type="InterPro" id="IPR013486">
    <property type="entry name" value="SpoIID/LytB"/>
</dbReference>
<dbReference type="EMBL" id="BAABDL010000073">
    <property type="protein sequence ID" value="GAA4069372.1"/>
    <property type="molecule type" value="Genomic_DNA"/>
</dbReference>
<dbReference type="NCBIfam" id="TIGR02870">
    <property type="entry name" value="spore_II_D"/>
    <property type="match status" value="1"/>
</dbReference>